<dbReference type="EMBL" id="CP030104">
    <property type="protein sequence ID" value="AWX43636.1"/>
    <property type="molecule type" value="Genomic_DNA"/>
</dbReference>
<gene>
    <name evidence="1" type="ORF">HME9304_00627</name>
</gene>
<organism evidence="1 2">
    <name type="scientific">Flagellimonas maritima</name>
    <dbReference type="NCBI Taxonomy" id="1383885"/>
    <lineage>
        <taxon>Bacteria</taxon>
        <taxon>Pseudomonadati</taxon>
        <taxon>Bacteroidota</taxon>
        <taxon>Flavobacteriia</taxon>
        <taxon>Flavobacteriales</taxon>
        <taxon>Flavobacteriaceae</taxon>
        <taxon>Flagellimonas</taxon>
    </lineage>
</organism>
<evidence type="ECO:0000313" key="2">
    <source>
        <dbReference type="Proteomes" id="UP000248536"/>
    </source>
</evidence>
<dbReference type="Proteomes" id="UP000248536">
    <property type="component" value="Chromosome"/>
</dbReference>
<dbReference type="KEGG" id="spon:HME9304_00627"/>
<name>A0A2Z4LP93_9FLAO</name>
<evidence type="ECO:0000313" key="1">
    <source>
        <dbReference type="EMBL" id="AWX43636.1"/>
    </source>
</evidence>
<sequence>MQRFDYRAIYIHCDGSMMYDSQSSGGIGYVIKFPEYLELEDVSEHDGYNRLFVTMHNNDTHPRPNRILKKNPGNLGQKRDYYIQFRW</sequence>
<keyword evidence="2" id="KW-1185">Reference proteome</keyword>
<dbReference type="AlphaFoldDB" id="A0A2Z4LP93"/>
<proteinExistence type="predicted"/>
<accession>A0A2Z4LP93</accession>
<protein>
    <submittedName>
        <fullName evidence="1">Uncharacterized protein</fullName>
    </submittedName>
</protein>
<reference evidence="1 2" key="1">
    <citation type="submission" date="2018-06" db="EMBL/GenBank/DDBJ databases">
        <title>Spongiibacterium sp. HME9304 Genome sequencing and assembly.</title>
        <authorList>
            <person name="Kang H."/>
            <person name="Kim H."/>
            <person name="Joh K."/>
        </authorList>
    </citation>
    <scope>NUCLEOTIDE SEQUENCE [LARGE SCALE GENOMIC DNA]</scope>
    <source>
        <strain evidence="1 2">HME9304</strain>
    </source>
</reference>